<comment type="caution">
    <text evidence="2">The sequence shown here is derived from an EMBL/GenBank/DDBJ whole genome shotgun (WGS) entry which is preliminary data.</text>
</comment>
<sequence>MMKSILVTLCIAATTTIASAQSVFLYYPGQSQPTTQRVGPCFPLANAAGQLPSQASGTGPIGCYFFEDRACRVPVIELPGVLFERDPKSLSSLAIPPNGSVRCETSY</sequence>
<evidence type="ECO:0000313" key="2">
    <source>
        <dbReference type="EMBL" id="ORZ06206.1"/>
    </source>
</evidence>
<name>A0A1X2I017_9FUNG</name>
<gene>
    <name evidence="2" type="ORF">BCR42DRAFT_427320</name>
</gene>
<feature type="signal peptide" evidence="1">
    <location>
        <begin position="1"/>
        <end position="20"/>
    </location>
</feature>
<dbReference type="EMBL" id="MCGE01000040">
    <property type="protein sequence ID" value="ORZ06206.1"/>
    <property type="molecule type" value="Genomic_DNA"/>
</dbReference>
<keyword evidence="1" id="KW-0732">Signal</keyword>
<keyword evidence="3" id="KW-1185">Reference proteome</keyword>
<dbReference type="Proteomes" id="UP000193560">
    <property type="component" value="Unassembled WGS sequence"/>
</dbReference>
<organism evidence="2 3">
    <name type="scientific">Absidia repens</name>
    <dbReference type="NCBI Taxonomy" id="90262"/>
    <lineage>
        <taxon>Eukaryota</taxon>
        <taxon>Fungi</taxon>
        <taxon>Fungi incertae sedis</taxon>
        <taxon>Mucoromycota</taxon>
        <taxon>Mucoromycotina</taxon>
        <taxon>Mucoromycetes</taxon>
        <taxon>Mucorales</taxon>
        <taxon>Cunninghamellaceae</taxon>
        <taxon>Absidia</taxon>
    </lineage>
</organism>
<protein>
    <submittedName>
        <fullName evidence="2">Uncharacterized protein</fullName>
    </submittedName>
</protein>
<dbReference type="AlphaFoldDB" id="A0A1X2I017"/>
<evidence type="ECO:0000313" key="3">
    <source>
        <dbReference type="Proteomes" id="UP000193560"/>
    </source>
</evidence>
<reference evidence="2 3" key="1">
    <citation type="submission" date="2016-07" db="EMBL/GenBank/DDBJ databases">
        <title>Pervasive Adenine N6-methylation of Active Genes in Fungi.</title>
        <authorList>
            <consortium name="DOE Joint Genome Institute"/>
            <person name="Mondo S.J."/>
            <person name="Dannebaum R.O."/>
            <person name="Kuo R.C."/>
            <person name="Labutti K."/>
            <person name="Haridas S."/>
            <person name="Kuo A."/>
            <person name="Salamov A."/>
            <person name="Ahrendt S.R."/>
            <person name="Lipzen A."/>
            <person name="Sullivan W."/>
            <person name="Andreopoulos W.B."/>
            <person name="Clum A."/>
            <person name="Lindquist E."/>
            <person name="Daum C."/>
            <person name="Ramamoorthy G.K."/>
            <person name="Gryganskyi A."/>
            <person name="Culley D."/>
            <person name="Magnuson J.K."/>
            <person name="James T.Y."/>
            <person name="O'Malley M.A."/>
            <person name="Stajich J.E."/>
            <person name="Spatafora J.W."/>
            <person name="Visel A."/>
            <person name="Grigoriev I.V."/>
        </authorList>
    </citation>
    <scope>NUCLEOTIDE SEQUENCE [LARGE SCALE GENOMIC DNA]</scope>
    <source>
        <strain evidence="2 3">NRRL 1336</strain>
    </source>
</reference>
<proteinExistence type="predicted"/>
<evidence type="ECO:0000256" key="1">
    <source>
        <dbReference type="SAM" id="SignalP"/>
    </source>
</evidence>
<feature type="chain" id="PRO_5012078036" evidence="1">
    <location>
        <begin position="21"/>
        <end position="107"/>
    </location>
</feature>
<accession>A0A1X2I017</accession>